<protein>
    <submittedName>
        <fullName evidence="8">Hemolysin-III related-domain-containing protein</fullName>
    </submittedName>
</protein>
<comment type="subcellular location">
    <subcellularLocation>
        <location evidence="1">Membrane</location>
        <topology evidence="1">Multi-pass membrane protein</topology>
    </subcellularLocation>
</comment>
<gene>
    <name evidence="8" type="ORF">B0I36DRAFT_378649</name>
</gene>
<keyword evidence="4 7" id="KW-1133">Transmembrane helix</keyword>
<keyword evidence="5 7" id="KW-0472">Membrane</keyword>
<feature type="transmembrane region" description="Helical" evidence="7">
    <location>
        <begin position="212"/>
        <end position="231"/>
    </location>
</feature>
<name>A0A9P8XPH6_9PEZI</name>
<evidence type="ECO:0000256" key="2">
    <source>
        <dbReference type="ARBA" id="ARBA00007018"/>
    </source>
</evidence>
<organism evidence="8 9">
    <name type="scientific">Microdochium trichocladiopsis</name>
    <dbReference type="NCBI Taxonomy" id="1682393"/>
    <lineage>
        <taxon>Eukaryota</taxon>
        <taxon>Fungi</taxon>
        <taxon>Dikarya</taxon>
        <taxon>Ascomycota</taxon>
        <taxon>Pezizomycotina</taxon>
        <taxon>Sordariomycetes</taxon>
        <taxon>Xylariomycetidae</taxon>
        <taxon>Xylariales</taxon>
        <taxon>Microdochiaceae</taxon>
        <taxon>Microdochium</taxon>
    </lineage>
</organism>
<feature type="transmembrane region" description="Helical" evidence="7">
    <location>
        <begin position="32"/>
        <end position="53"/>
    </location>
</feature>
<dbReference type="PANTHER" id="PTHR20855">
    <property type="entry name" value="ADIPOR/PROGESTIN RECEPTOR-RELATED"/>
    <property type="match status" value="1"/>
</dbReference>
<reference evidence="8" key="1">
    <citation type="journal article" date="2021" name="Nat. Commun.">
        <title>Genetic determinants of endophytism in the Arabidopsis root mycobiome.</title>
        <authorList>
            <person name="Mesny F."/>
            <person name="Miyauchi S."/>
            <person name="Thiergart T."/>
            <person name="Pickel B."/>
            <person name="Atanasova L."/>
            <person name="Karlsson M."/>
            <person name="Huettel B."/>
            <person name="Barry K.W."/>
            <person name="Haridas S."/>
            <person name="Chen C."/>
            <person name="Bauer D."/>
            <person name="Andreopoulos W."/>
            <person name="Pangilinan J."/>
            <person name="LaButti K."/>
            <person name="Riley R."/>
            <person name="Lipzen A."/>
            <person name="Clum A."/>
            <person name="Drula E."/>
            <person name="Henrissat B."/>
            <person name="Kohler A."/>
            <person name="Grigoriev I.V."/>
            <person name="Martin F.M."/>
            <person name="Hacquard S."/>
        </authorList>
    </citation>
    <scope>NUCLEOTIDE SEQUENCE</scope>
    <source>
        <strain evidence="8">MPI-CAGE-CH-0230</strain>
    </source>
</reference>
<feature type="transmembrane region" description="Helical" evidence="7">
    <location>
        <begin position="83"/>
        <end position="104"/>
    </location>
</feature>
<evidence type="ECO:0000256" key="7">
    <source>
        <dbReference type="SAM" id="Phobius"/>
    </source>
</evidence>
<dbReference type="Proteomes" id="UP000756346">
    <property type="component" value="Unassembled WGS sequence"/>
</dbReference>
<keyword evidence="6" id="KW-0862">Zinc</keyword>
<feature type="transmembrane region" description="Helical" evidence="7">
    <location>
        <begin position="113"/>
        <end position="133"/>
    </location>
</feature>
<keyword evidence="9" id="KW-1185">Reference proteome</keyword>
<dbReference type="GO" id="GO:0016020">
    <property type="term" value="C:membrane"/>
    <property type="evidence" value="ECO:0007669"/>
    <property type="project" value="UniProtKB-SubCell"/>
</dbReference>
<dbReference type="RefSeq" id="XP_046003949.1">
    <property type="nucleotide sequence ID" value="XM_046160715.1"/>
</dbReference>
<dbReference type="GeneID" id="70190261"/>
<evidence type="ECO:0000313" key="8">
    <source>
        <dbReference type="EMBL" id="KAH7009288.1"/>
    </source>
</evidence>
<evidence type="ECO:0000313" key="9">
    <source>
        <dbReference type="Proteomes" id="UP000756346"/>
    </source>
</evidence>
<accession>A0A9P8XPH6</accession>
<dbReference type="GO" id="GO:0006882">
    <property type="term" value="P:intracellular zinc ion homeostasis"/>
    <property type="evidence" value="ECO:0007669"/>
    <property type="project" value="TreeGrafter"/>
</dbReference>
<dbReference type="InterPro" id="IPR004254">
    <property type="entry name" value="AdipoR/HlyIII-related"/>
</dbReference>
<proteinExistence type="inferred from homology"/>
<evidence type="ECO:0000256" key="4">
    <source>
        <dbReference type="ARBA" id="ARBA00022989"/>
    </source>
</evidence>
<feature type="transmembrane region" description="Helical" evidence="7">
    <location>
        <begin position="171"/>
        <end position="192"/>
    </location>
</feature>
<comment type="similarity">
    <text evidence="2">Belongs to the ADIPOR family.</text>
</comment>
<dbReference type="PANTHER" id="PTHR20855:SF52">
    <property type="entry name" value="ADIPONECTIN RECEPTOR PROTEIN"/>
    <property type="match status" value="1"/>
</dbReference>
<sequence length="237" mass="27101">MLYHEIPSWQQDNEFLLSGYRDLYMHNETVNIVSHTLGCITFATIPFFLYYMYHPTRSRYCFGVAFCFACSSIRSWARACNRLDYMGIVVLVWSANAPIVRYGLSGLPDLQRFYGLIVTCFISRFIFGHNFGFSAFRKWRVLVYSISGLGSLASLLYGLQIKGWAVLGNYLSLRWLACTTLLNLMAATVYASRIPERWFPYRFDLVGASYQIFHLLVLIATFTHLAGLLAASQHAAL</sequence>
<evidence type="ECO:0000256" key="5">
    <source>
        <dbReference type="ARBA" id="ARBA00023136"/>
    </source>
</evidence>
<feature type="transmembrane region" description="Helical" evidence="7">
    <location>
        <begin position="139"/>
        <end position="159"/>
    </location>
</feature>
<comment type="caution">
    <text evidence="8">The sequence shown here is derived from an EMBL/GenBank/DDBJ whole genome shotgun (WGS) entry which is preliminary data.</text>
</comment>
<evidence type="ECO:0000256" key="3">
    <source>
        <dbReference type="ARBA" id="ARBA00022692"/>
    </source>
</evidence>
<keyword evidence="6" id="KW-0479">Metal-binding</keyword>
<dbReference type="GO" id="GO:0038023">
    <property type="term" value="F:signaling receptor activity"/>
    <property type="evidence" value="ECO:0007669"/>
    <property type="project" value="TreeGrafter"/>
</dbReference>
<dbReference type="Pfam" id="PF03006">
    <property type="entry name" value="HlyIII"/>
    <property type="match status" value="1"/>
</dbReference>
<evidence type="ECO:0000256" key="1">
    <source>
        <dbReference type="ARBA" id="ARBA00004141"/>
    </source>
</evidence>
<dbReference type="EMBL" id="JAGTJQ010000019">
    <property type="protein sequence ID" value="KAH7009288.1"/>
    <property type="molecule type" value="Genomic_DNA"/>
</dbReference>
<keyword evidence="3 7" id="KW-0812">Transmembrane</keyword>
<evidence type="ECO:0000256" key="6">
    <source>
        <dbReference type="PIRSR" id="PIRSR604254-1"/>
    </source>
</evidence>
<dbReference type="GO" id="GO:0046872">
    <property type="term" value="F:metal ion binding"/>
    <property type="evidence" value="ECO:0007669"/>
    <property type="project" value="UniProtKB-KW"/>
</dbReference>
<dbReference type="AlphaFoldDB" id="A0A9P8XPH6"/>
<feature type="binding site" evidence="6">
    <location>
        <position position="214"/>
    </location>
    <ligand>
        <name>Zn(2+)</name>
        <dbReference type="ChEBI" id="CHEBI:29105"/>
    </ligand>
</feature>
<dbReference type="OrthoDB" id="529367at2759"/>